<dbReference type="PANTHER" id="PTHR42879">
    <property type="entry name" value="3-OXOACYL-(ACYL-CARRIER-PROTEIN) REDUCTASE"/>
    <property type="match status" value="1"/>
</dbReference>
<dbReference type="Proteomes" id="UP000030364">
    <property type="component" value="Unassembled WGS sequence"/>
</dbReference>
<dbReference type="STRING" id="276.THFILI_05265"/>
<dbReference type="PRINTS" id="PR00081">
    <property type="entry name" value="GDHRDH"/>
</dbReference>
<dbReference type="PRINTS" id="PR00080">
    <property type="entry name" value="SDRFAMILY"/>
</dbReference>
<dbReference type="SUPFAM" id="SSF51735">
    <property type="entry name" value="NAD(P)-binding Rossmann-fold domains"/>
    <property type="match status" value="1"/>
</dbReference>
<organism evidence="2 3">
    <name type="scientific">Thermus filiformis</name>
    <dbReference type="NCBI Taxonomy" id="276"/>
    <lineage>
        <taxon>Bacteria</taxon>
        <taxon>Thermotogati</taxon>
        <taxon>Deinococcota</taxon>
        <taxon>Deinococci</taxon>
        <taxon>Thermales</taxon>
        <taxon>Thermaceae</taxon>
        <taxon>Thermus</taxon>
    </lineage>
</organism>
<dbReference type="PANTHER" id="PTHR42879:SF2">
    <property type="entry name" value="3-OXOACYL-[ACYL-CARRIER-PROTEIN] REDUCTASE FABG"/>
    <property type="match status" value="1"/>
</dbReference>
<proteinExistence type="inferred from homology"/>
<evidence type="ECO:0000256" key="1">
    <source>
        <dbReference type="ARBA" id="ARBA00006484"/>
    </source>
</evidence>
<dbReference type="NCBIfam" id="NF012208">
    <property type="entry name" value="SDR_dihy_bifunc"/>
    <property type="match status" value="1"/>
</dbReference>
<dbReference type="FunFam" id="3.40.50.720:FF:000084">
    <property type="entry name" value="Short-chain dehydrogenase reductase"/>
    <property type="match status" value="1"/>
</dbReference>
<reference evidence="2 3" key="1">
    <citation type="journal article" date="2015" name="Genome Announc.">
        <title>Draft Genome Sequence of the Thermophile Thermus filiformis ATCC 43280, Producer of Carotenoid-(Di)glucoside-Branched Fatty Acid (Di)esters and Source of Hyperthermostable Enzymes of Biotechnological Interest.</title>
        <authorList>
            <person name="Mandelli F."/>
            <person name="Oliveira Ramires B."/>
            <person name="Couger M.B."/>
            <person name="Paixao D.A."/>
            <person name="Camilo C.M."/>
            <person name="Polikarpov I."/>
            <person name="Prade R."/>
            <person name="Riano-Pachon D.M."/>
            <person name="Squina F.M."/>
        </authorList>
    </citation>
    <scope>NUCLEOTIDE SEQUENCE [LARGE SCALE GENOMIC DNA]</scope>
    <source>
        <strain evidence="2 3">ATCC 43280</strain>
    </source>
</reference>
<sequence>MRTALVTGSAKGIGRAILLALAREGYQVAVHYRSSEGLAEATRREAEALGVRAIKVQADLTDPQEAARLVEEVVFHLGGIGVLVNNVGDYLYKPIEEVSLEEWRWILDTNLTATFLVTQAALPHMMAQGYGRIVNLGYAGAQNLLARPHITPYVIAKTGVILYTKALAKRLAGMNITANVVAPGVAENSVSKPLSEIPMGRLALLEEIAQAVLFFVKDESRYLTGQVLEVAGGWNL</sequence>
<dbReference type="PATRIC" id="fig|276.5.peg.1296"/>
<dbReference type="InterPro" id="IPR002347">
    <property type="entry name" value="SDR_fam"/>
</dbReference>
<evidence type="ECO:0000313" key="2">
    <source>
        <dbReference type="EMBL" id="KGQ21888.1"/>
    </source>
</evidence>
<dbReference type="EMBL" id="JPSL02000038">
    <property type="protein sequence ID" value="KGQ21888.1"/>
    <property type="molecule type" value="Genomic_DNA"/>
</dbReference>
<dbReference type="Pfam" id="PF13561">
    <property type="entry name" value="adh_short_C2"/>
    <property type="match status" value="1"/>
</dbReference>
<dbReference type="InterPro" id="IPR036291">
    <property type="entry name" value="NAD(P)-bd_dom_sf"/>
</dbReference>
<dbReference type="RefSeq" id="WP_038064319.1">
    <property type="nucleotide sequence ID" value="NZ_JPSL02000038.1"/>
</dbReference>
<accession>A0A0A2WPY4</accession>
<evidence type="ECO:0000313" key="3">
    <source>
        <dbReference type="Proteomes" id="UP000030364"/>
    </source>
</evidence>
<dbReference type="AlphaFoldDB" id="A0A0A2WPY4"/>
<protein>
    <submittedName>
        <fullName evidence="2">Diguanylate cyclase</fullName>
    </submittedName>
</protein>
<dbReference type="InterPro" id="IPR050259">
    <property type="entry name" value="SDR"/>
</dbReference>
<comment type="similarity">
    <text evidence="1">Belongs to the short-chain dehydrogenases/reductases (SDR) family.</text>
</comment>
<dbReference type="Gene3D" id="3.40.50.720">
    <property type="entry name" value="NAD(P)-binding Rossmann-like Domain"/>
    <property type="match status" value="1"/>
</dbReference>
<dbReference type="OrthoDB" id="125587at2"/>
<comment type="caution">
    <text evidence="2">The sequence shown here is derived from an EMBL/GenBank/DDBJ whole genome shotgun (WGS) entry which is preliminary data.</text>
</comment>
<gene>
    <name evidence="2" type="ORF">THFILI_05265</name>
</gene>
<keyword evidence="3" id="KW-1185">Reference proteome</keyword>
<name>A0A0A2WPY4_THEFI</name>